<dbReference type="Proteomes" id="UP000245657">
    <property type="component" value="Unassembled WGS sequence"/>
</dbReference>
<keyword evidence="1" id="KW-0812">Transmembrane</keyword>
<comment type="caution">
    <text evidence="2">The sequence shown here is derived from an EMBL/GenBank/DDBJ whole genome shotgun (WGS) entry which is preliminary data.</text>
</comment>
<proteinExistence type="predicted"/>
<feature type="transmembrane region" description="Helical" evidence="1">
    <location>
        <begin position="7"/>
        <end position="26"/>
    </location>
</feature>
<dbReference type="EMBL" id="QGMY01000008">
    <property type="protein sequence ID" value="PWR71688.1"/>
    <property type="molecule type" value="Genomic_DNA"/>
</dbReference>
<gene>
    <name evidence="2" type="ORF">DK846_12650</name>
</gene>
<sequence>MEINRLRINRVIMICMVACVIIIGLVNGNPGGKSFLTVDPVPEKTVGDLVILSGTTNLAEETNLLIQIQNGGYNTGAKVIRGAGGVNRWSVPIDTSGIKPGEYIVKVTERKEQTGDSPKLVLGETANTTKLLLTGTYLGSDTPVTTEIPENAFINLDPVSMKNRGDQFLVTGKTNLPVGTDIIWEVNPANLEEMIGPATGSMANSQVTKGPDDNRVTYALDTVQLLPGEYNVTASTFKGEVYADDMVKGPVSSSGVIFTLK</sequence>
<evidence type="ECO:0000256" key="1">
    <source>
        <dbReference type="SAM" id="Phobius"/>
    </source>
</evidence>
<dbReference type="AlphaFoldDB" id="A0A2V2N597"/>
<keyword evidence="1" id="KW-0472">Membrane</keyword>
<dbReference type="OrthoDB" id="117307at2157"/>
<keyword evidence="3" id="KW-1185">Reference proteome</keyword>
<keyword evidence="1" id="KW-1133">Transmembrane helix</keyword>
<reference evidence="2 3" key="1">
    <citation type="submission" date="2018-05" db="EMBL/GenBank/DDBJ databases">
        <title>Draft genome of Methanospirillum lacunae Ki8-1.</title>
        <authorList>
            <person name="Dueholm M.S."/>
            <person name="Nielsen P.H."/>
            <person name="Bakmann L.F."/>
            <person name="Otzen D.E."/>
        </authorList>
    </citation>
    <scope>NUCLEOTIDE SEQUENCE [LARGE SCALE GENOMIC DNA]</scope>
    <source>
        <strain evidence="2 3">Ki8-1</strain>
    </source>
</reference>
<protein>
    <recommendedName>
        <fullName evidence="4">DUF3821 domain-containing protein</fullName>
    </recommendedName>
</protein>
<name>A0A2V2N597_9EURY</name>
<evidence type="ECO:0000313" key="2">
    <source>
        <dbReference type="EMBL" id="PWR71688.1"/>
    </source>
</evidence>
<evidence type="ECO:0008006" key="4">
    <source>
        <dbReference type="Google" id="ProtNLM"/>
    </source>
</evidence>
<dbReference type="GeneID" id="97550143"/>
<evidence type="ECO:0000313" key="3">
    <source>
        <dbReference type="Proteomes" id="UP000245657"/>
    </source>
</evidence>
<dbReference type="RefSeq" id="WP_109969307.1">
    <property type="nucleotide sequence ID" value="NZ_CP176093.1"/>
</dbReference>
<organism evidence="2 3">
    <name type="scientific">Methanospirillum lacunae</name>
    <dbReference type="NCBI Taxonomy" id="668570"/>
    <lineage>
        <taxon>Archaea</taxon>
        <taxon>Methanobacteriati</taxon>
        <taxon>Methanobacteriota</taxon>
        <taxon>Stenosarchaea group</taxon>
        <taxon>Methanomicrobia</taxon>
        <taxon>Methanomicrobiales</taxon>
        <taxon>Methanospirillaceae</taxon>
        <taxon>Methanospirillum</taxon>
    </lineage>
</organism>
<accession>A0A2V2N597</accession>